<feature type="compositionally biased region" description="Basic and acidic residues" evidence="1">
    <location>
        <begin position="54"/>
        <end position="68"/>
    </location>
</feature>
<sequence>MNHHDDPQEREAARLEGRAEEPCDKVPTYQELLDDALEQTFPASDPISPSAAMHAEERIATRKDEKDWALTPGSECEAPQAQAEDSTDRQERA</sequence>
<reference evidence="3" key="1">
    <citation type="submission" date="2015-08" db="EMBL/GenBank/DDBJ databases">
        <authorList>
            <person name="Varghese N."/>
        </authorList>
    </citation>
    <scope>NUCLEOTIDE SEQUENCE [LARGE SCALE GENOMIC DNA]</scope>
    <source>
        <strain evidence="3">DSM 17901</strain>
    </source>
</reference>
<protein>
    <submittedName>
        <fullName evidence="2">Uncharacterized protein</fullName>
    </submittedName>
</protein>
<organism evidence="2 3">
    <name type="scientific">Gulbenkiania indica</name>
    <dbReference type="NCBI Taxonomy" id="375574"/>
    <lineage>
        <taxon>Bacteria</taxon>
        <taxon>Pseudomonadati</taxon>
        <taxon>Pseudomonadota</taxon>
        <taxon>Betaproteobacteria</taxon>
        <taxon>Neisseriales</taxon>
        <taxon>Chromobacteriaceae</taxon>
        <taxon>Gulbenkiania</taxon>
    </lineage>
</organism>
<evidence type="ECO:0000256" key="1">
    <source>
        <dbReference type="SAM" id="MobiDB-lite"/>
    </source>
</evidence>
<feature type="region of interest" description="Disordered" evidence="1">
    <location>
        <begin position="41"/>
        <end position="93"/>
    </location>
</feature>
<name>A0A0K6H2Z3_9NEIS</name>
<dbReference type="EMBL" id="CYHA01000005">
    <property type="protein sequence ID" value="CUA85265.1"/>
    <property type="molecule type" value="Genomic_DNA"/>
</dbReference>
<dbReference type="OrthoDB" id="8966764at2"/>
<keyword evidence="3" id="KW-1185">Reference proteome</keyword>
<gene>
    <name evidence="2" type="ORF">Ga0061063_2333</name>
</gene>
<feature type="region of interest" description="Disordered" evidence="1">
    <location>
        <begin position="1"/>
        <end position="23"/>
    </location>
</feature>
<dbReference type="Proteomes" id="UP000243535">
    <property type="component" value="Unassembled WGS sequence"/>
</dbReference>
<evidence type="ECO:0000313" key="3">
    <source>
        <dbReference type="Proteomes" id="UP000243535"/>
    </source>
</evidence>
<evidence type="ECO:0000313" key="2">
    <source>
        <dbReference type="EMBL" id="CUA85265.1"/>
    </source>
</evidence>
<dbReference type="RefSeq" id="WP_054287007.1">
    <property type="nucleotide sequence ID" value="NZ_CYHA01000005.1"/>
</dbReference>
<dbReference type="AlphaFoldDB" id="A0A0K6H2Z3"/>
<accession>A0A0K6H2Z3</accession>
<dbReference type="STRING" id="375574.GCA_001418035_02118"/>
<proteinExistence type="predicted"/>